<evidence type="ECO:0000313" key="8">
    <source>
        <dbReference type="Proteomes" id="UP000178432"/>
    </source>
</evidence>
<dbReference type="AlphaFoldDB" id="A0A1G1Y5M2"/>
<dbReference type="GO" id="GO:0003735">
    <property type="term" value="F:structural constituent of ribosome"/>
    <property type="evidence" value="ECO:0007669"/>
    <property type="project" value="InterPro"/>
</dbReference>
<dbReference type="NCBIfam" id="TIGR01031">
    <property type="entry name" value="rpmF_bact"/>
    <property type="match status" value="1"/>
</dbReference>
<feature type="region of interest" description="Disordered" evidence="6">
    <location>
        <begin position="1"/>
        <end position="20"/>
    </location>
</feature>
<protein>
    <recommendedName>
        <fullName evidence="4 5">Large ribosomal subunit protein bL32</fullName>
    </recommendedName>
</protein>
<evidence type="ECO:0000256" key="2">
    <source>
        <dbReference type="ARBA" id="ARBA00022980"/>
    </source>
</evidence>
<dbReference type="InterPro" id="IPR011332">
    <property type="entry name" value="Ribosomal_zn-bd"/>
</dbReference>
<evidence type="ECO:0000313" key="7">
    <source>
        <dbReference type="EMBL" id="OGY47643.1"/>
    </source>
</evidence>
<dbReference type="SUPFAM" id="SSF57829">
    <property type="entry name" value="Zn-binding ribosomal proteins"/>
    <property type="match status" value="1"/>
</dbReference>
<evidence type="ECO:0000256" key="4">
    <source>
        <dbReference type="ARBA" id="ARBA00035178"/>
    </source>
</evidence>
<accession>A0A1G1Y5M2</accession>
<gene>
    <name evidence="5" type="primary">rpmF</name>
    <name evidence="7" type="ORF">A2663_03470</name>
</gene>
<keyword evidence="2 5" id="KW-0689">Ribosomal protein</keyword>
<reference evidence="7 8" key="1">
    <citation type="journal article" date="2016" name="Nat. Commun.">
        <title>Thousands of microbial genomes shed light on interconnected biogeochemical processes in an aquifer system.</title>
        <authorList>
            <person name="Anantharaman K."/>
            <person name="Brown C.T."/>
            <person name="Hug L.A."/>
            <person name="Sharon I."/>
            <person name="Castelle C.J."/>
            <person name="Probst A.J."/>
            <person name="Thomas B.C."/>
            <person name="Singh A."/>
            <person name="Wilkins M.J."/>
            <person name="Karaoz U."/>
            <person name="Brodie E.L."/>
            <person name="Williams K.H."/>
            <person name="Hubbard S.S."/>
            <person name="Banfield J.F."/>
        </authorList>
    </citation>
    <scope>NUCLEOTIDE SEQUENCE [LARGE SCALE GENOMIC DNA]</scope>
</reference>
<evidence type="ECO:0000256" key="6">
    <source>
        <dbReference type="SAM" id="MobiDB-lite"/>
    </source>
</evidence>
<comment type="similarity">
    <text evidence="1 5">Belongs to the bacterial ribosomal protein bL32 family.</text>
</comment>
<dbReference type="InterPro" id="IPR002677">
    <property type="entry name" value="Ribosomal_bL32"/>
</dbReference>
<keyword evidence="3 5" id="KW-0687">Ribonucleoprotein</keyword>
<evidence type="ECO:0000256" key="5">
    <source>
        <dbReference type="HAMAP-Rule" id="MF_00340"/>
    </source>
</evidence>
<dbReference type="GO" id="GO:0006412">
    <property type="term" value="P:translation"/>
    <property type="evidence" value="ECO:0007669"/>
    <property type="project" value="UniProtKB-UniRule"/>
</dbReference>
<evidence type="ECO:0000256" key="3">
    <source>
        <dbReference type="ARBA" id="ARBA00023274"/>
    </source>
</evidence>
<dbReference type="GO" id="GO:0015934">
    <property type="term" value="C:large ribosomal subunit"/>
    <property type="evidence" value="ECO:0007669"/>
    <property type="project" value="InterPro"/>
</dbReference>
<evidence type="ECO:0000256" key="1">
    <source>
        <dbReference type="ARBA" id="ARBA00008560"/>
    </source>
</evidence>
<dbReference type="Proteomes" id="UP000178432">
    <property type="component" value="Unassembled WGS sequence"/>
</dbReference>
<comment type="caution">
    <text evidence="7">The sequence shown here is derived from an EMBL/GenBank/DDBJ whole genome shotgun (WGS) entry which is preliminary data.</text>
</comment>
<dbReference type="PANTHER" id="PTHR35534">
    <property type="entry name" value="50S RIBOSOMAL PROTEIN L32"/>
    <property type="match status" value="1"/>
</dbReference>
<name>A0A1G1Y5M2_9BACT</name>
<dbReference type="Pfam" id="PF01783">
    <property type="entry name" value="Ribosomal_L32p"/>
    <property type="match status" value="1"/>
</dbReference>
<dbReference type="HAMAP" id="MF_00340">
    <property type="entry name" value="Ribosomal_bL32"/>
    <property type="match status" value="1"/>
</dbReference>
<dbReference type="InterPro" id="IPR044957">
    <property type="entry name" value="Ribosomal_bL32_bact"/>
</dbReference>
<proteinExistence type="inferred from homology"/>
<feature type="compositionally biased region" description="Basic residues" evidence="6">
    <location>
        <begin position="1"/>
        <end position="18"/>
    </location>
</feature>
<dbReference type="PANTHER" id="PTHR35534:SF1">
    <property type="entry name" value="LARGE RIBOSOMAL SUBUNIT PROTEIN BL32"/>
    <property type="match status" value="1"/>
</dbReference>
<dbReference type="EMBL" id="MHIF01000030">
    <property type="protein sequence ID" value="OGY47643.1"/>
    <property type="molecule type" value="Genomic_DNA"/>
</dbReference>
<organism evidence="7 8">
    <name type="scientific">Candidatus Buchananbacteria bacterium RIFCSPHIGHO2_01_FULL_46_12</name>
    <dbReference type="NCBI Taxonomy" id="1797536"/>
    <lineage>
        <taxon>Bacteria</taxon>
        <taxon>Candidatus Buchananiibacteriota</taxon>
    </lineage>
</organism>
<sequence>MPVPPKRRSQSKGKRGRSHAALVKPVLIKCPKCSRPTRPHQVCPACGSYKGKERIKLKMKKKKENK</sequence>